<organism evidence="1 2">
    <name type="scientific">Clostridium perfringens</name>
    <dbReference type="NCBI Taxonomy" id="1502"/>
    <lineage>
        <taxon>Bacteria</taxon>
        <taxon>Bacillati</taxon>
        <taxon>Bacillota</taxon>
        <taxon>Clostridia</taxon>
        <taxon>Eubacteriales</taxon>
        <taxon>Clostridiaceae</taxon>
        <taxon>Clostridium</taxon>
    </lineage>
</organism>
<dbReference type="Proteomes" id="UP000070260">
    <property type="component" value="Plasmid pJFP838A"/>
</dbReference>
<sequence>MNMGKDLFSIEDLKEEYEKSKDNCEIIEVMPGVYEFKNEELRRNLKRKADELLLPEQRLAIYMHKNMCKYNHTSECSWDYEINDLMHDWTRSTHLEYLNKAKGLLELLDFETAKKVIDKLYN</sequence>
<dbReference type="PATRIC" id="fig|1502.177.peg.3353"/>
<proteinExistence type="predicted"/>
<dbReference type="EMBL" id="CP013615">
    <property type="protein sequence ID" value="AMN31062.1"/>
    <property type="molecule type" value="Genomic_DNA"/>
</dbReference>
<evidence type="ECO:0000313" key="2">
    <source>
        <dbReference type="Proteomes" id="UP000070260"/>
    </source>
</evidence>
<dbReference type="AlphaFoldDB" id="A0A140GRA3"/>
<accession>A0A140GRA3</accession>
<dbReference type="RefSeq" id="WP_165489902.1">
    <property type="nucleotide sequence ID" value="NZ_JADNGM010000085.1"/>
</dbReference>
<geneLocation type="plasmid" evidence="1 2">
    <name>pJFP838A</name>
</geneLocation>
<gene>
    <name evidence="1" type="ORF">JFP838_pA0146</name>
</gene>
<name>A0A140GRA3_CLOPF</name>
<protein>
    <submittedName>
        <fullName evidence="1">Uncharacterized protein</fullName>
    </submittedName>
</protein>
<evidence type="ECO:0000313" key="1">
    <source>
        <dbReference type="EMBL" id="AMN31062.1"/>
    </source>
</evidence>
<keyword evidence="1" id="KW-0614">Plasmid</keyword>
<reference evidence="1 2" key="1">
    <citation type="journal article" date="2016" name="PLoS ONE">
        <title>Plasmid Characterization and Chromosome Analysis of Two netF+ Clostridium perfringens Isolates Associated with Foal and Canine Necrotizing Enteritis.</title>
        <authorList>
            <person name="Mehdizadeh Gohari I."/>
            <person name="Kropinski A.M."/>
            <person name="Weese S.J."/>
            <person name="Parreira V.R."/>
            <person name="Whitehead A.E."/>
            <person name="Boerlin P."/>
            <person name="Prescott J.F."/>
        </authorList>
    </citation>
    <scope>NUCLEOTIDE SEQUENCE [LARGE SCALE GENOMIC DNA]</scope>
    <source>
        <strain evidence="1 2">JP838</strain>
        <plasmid evidence="2">Plasmid pJFP838A</plasmid>
    </source>
</reference>